<dbReference type="SUPFAM" id="SSF53448">
    <property type="entry name" value="Nucleotide-diphospho-sugar transferases"/>
    <property type="match status" value="1"/>
</dbReference>
<dbReference type="PANTHER" id="PTHR43685">
    <property type="entry name" value="GLYCOSYLTRANSFERASE"/>
    <property type="match status" value="1"/>
</dbReference>
<keyword evidence="1" id="KW-1133">Transmembrane helix</keyword>
<proteinExistence type="predicted"/>
<dbReference type="CDD" id="cd02525">
    <property type="entry name" value="Succinoglycan_BP_ExoA"/>
    <property type="match status" value="1"/>
</dbReference>
<dbReference type="InterPro" id="IPR050834">
    <property type="entry name" value="Glycosyltransf_2"/>
</dbReference>
<dbReference type="AlphaFoldDB" id="A0A094PXE9"/>
<feature type="transmembrane region" description="Helical" evidence="1">
    <location>
        <begin position="252"/>
        <end position="271"/>
    </location>
</feature>
<dbReference type="InterPro" id="IPR029044">
    <property type="entry name" value="Nucleotide-diphossugar_trans"/>
</dbReference>
<organism evidence="3">
    <name type="scientific">freshwater metagenome</name>
    <dbReference type="NCBI Taxonomy" id="449393"/>
    <lineage>
        <taxon>unclassified sequences</taxon>
        <taxon>metagenomes</taxon>
        <taxon>ecological metagenomes</taxon>
    </lineage>
</organism>
<evidence type="ECO:0000256" key="1">
    <source>
        <dbReference type="SAM" id="Phobius"/>
    </source>
</evidence>
<keyword evidence="1" id="KW-0812">Transmembrane</keyword>
<dbReference type="Pfam" id="PF00535">
    <property type="entry name" value="Glycos_transf_2"/>
    <property type="match status" value="1"/>
</dbReference>
<evidence type="ECO:0000259" key="2">
    <source>
        <dbReference type="Pfam" id="PF00535"/>
    </source>
</evidence>
<feature type="transmembrane region" description="Helical" evidence="1">
    <location>
        <begin position="301"/>
        <end position="322"/>
    </location>
</feature>
<dbReference type="InterPro" id="IPR001173">
    <property type="entry name" value="Glyco_trans_2-like"/>
</dbReference>
<dbReference type="Gene3D" id="3.90.550.10">
    <property type="entry name" value="Spore Coat Polysaccharide Biosynthesis Protein SpsA, Chain A"/>
    <property type="match status" value="1"/>
</dbReference>
<dbReference type="PANTHER" id="PTHR43685:SF2">
    <property type="entry name" value="GLYCOSYLTRANSFERASE 2-LIKE DOMAIN-CONTAINING PROTEIN"/>
    <property type="match status" value="1"/>
</dbReference>
<gene>
    <name evidence="3" type="ORF">GM50_19870</name>
</gene>
<name>A0A094PXE9_9ZZZZ</name>
<keyword evidence="1" id="KW-0472">Membrane</keyword>
<evidence type="ECO:0000313" key="3">
    <source>
        <dbReference type="EMBL" id="KGA14414.1"/>
    </source>
</evidence>
<feature type="domain" description="Glycosyltransferase 2-like" evidence="2">
    <location>
        <begin position="15"/>
        <end position="137"/>
    </location>
</feature>
<accession>A0A094PXE9</accession>
<dbReference type="EMBL" id="JNSK01000130">
    <property type="protein sequence ID" value="KGA14414.1"/>
    <property type="molecule type" value="Genomic_DNA"/>
</dbReference>
<feature type="transmembrane region" description="Helical" evidence="1">
    <location>
        <begin position="277"/>
        <end position="294"/>
    </location>
</feature>
<sequence>MTSPNASLPASPGISVILPVLNEQAHLADSIRAILSQSYMGKFEIILALGPSRDSTNEIARSLAAEDSRVILVENPSGRTAAGLNIALNSSTQDVVVRVDAHAEIPHDYLQLVVEILRETGAVNVGGVMGAEGVTFFETAVAAAMCSPFGVGGSRFHIGGKAGFVDTVYLGAFIRQAVVDAGGFDERFIRAQDWELNYRLRQNGGAIYFDPRLHVTYRPRSNYRALAKQYFEYGRWRRVIARKYPETINYRYLAPPLALIGSVLSLIAGSIFDPSLYLPVATYITFIALTPLFISKNLAHYPALVFILPTMHFSWGLGFLTSPRKLVPDSLR</sequence>
<protein>
    <recommendedName>
        <fullName evidence="2">Glycosyltransferase 2-like domain-containing protein</fullName>
    </recommendedName>
</protein>
<reference evidence="3" key="1">
    <citation type="submission" date="2014-05" db="EMBL/GenBank/DDBJ databases">
        <title>Key roles for freshwater Actinobacteria revealed by deep metagenomic sequencing.</title>
        <authorList>
            <person name="Ghai R."/>
            <person name="Mizuno C.M."/>
            <person name="Picazo A."/>
            <person name="Camacho A."/>
            <person name="Rodriguez-Valera F."/>
        </authorList>
    </citation>
    <scope>NUCLEOTIDE SEQUENCE</scope>
</reference>
<comment type="caution">
    <text evidence="3">The sequence shown here is derived from an EMBL/GenBank/DDBJ whole genome shotgun (WGS) entry which is preliminary data.</text>
</comment>